<dbReference type="Proteomes" id="UP000186817">
    <property type="component" value="Unassembled WGS sequence"/>
</dbReference>
<keyword evidence="2" id="KW-1185">Reference proteome</keyword>
<comment type="caution">
    <text evidence="1">The sequence shown here is derived from an EMBL/GenBank/DDBJ whole genome shotgun (WGS) entry which is preliminary data.</text>
</comment>
<name>A0A1Q9C7C7_SYMMI</name>
<accession>A0A1Q9C7C7</accession>
<reference evidence="1 2" key="1">
    <citation type="submission" date="2016-02" db="EMBL/GenBank/DDBJ databases">
        <title>Genome analysis of coral dinoflagellate symbionts highlights evolutionary adaptations to a symbiotic lifestyle.</title>
        <authorList>
            <person name="Aranda M."/>
            <person name="Li Y."/>
            <person name="Liew Y.J."/>
            <person name="Baumgarten S."/>
            <person name="Simakov O."/>
            <person name="Wilson M."/>
            <person name="Piel J."/>
            <person name="Ashoor H."/>
            <person name="Bougouffa S."/>
            <person name="Bajic V.B."/>
            <person name="Ryu T."/>
            <person name="Ravasi T."/>
            <person name="Bayer T."/>
            <person name="Micklem G."/>
            <person name="Kim H."/>
            <person name="Bhak J."/>
            <person name="Lajeunesse T.C."/>
            <person name="Voolstra C.R."/>
        </authorList>
    </citation>
    <scope>NUCLEOTIDE SEQUENCE [LARGE SCALE GENOMIC DNA]</scope>
    <source>
        <strain evidence="1 2">CCMP2467</strain>
    </source>
</reference>
<evidence type="ECO:0000313" key="2">
    <source>
        <dbReference type="Proteomes" id="UP000186817"/>
    </source>
</evidence>
<proteinExistence type="predicted"/>
<protein>
    <submittedName>
        <fullName evidence="1">Uncharacterized protein</fullName>
    </submittedName>
</protein>
<organism evidence="1 2">
    <name type="scientific">Symbiodinium microadriaticum</name>
    <name type="common">Dinoflagellate</name>
    <name type="synonym">Zooxanthella microadriatica</name>
    <dbReference type="NCBI Taxonomy" id="2951"/>
    <lineage>
        <taxon>Eukaryota</taxon>
        <taxon>Sar</taxon>
        <taxon>Alveolata</taxon>
        <taxon>Dinophyceae</taxon>
        <taxon>Suessiales</taxon>
        <taxon>Symbiodiniaceae</taxon>
        <taxon>Symbiodinium</taxon>
    </lineage>
</organism>
<dbReference type="AlphaFoldDB" id="A0A1Q9C7C7"/>
<dbReference type="EMBL" id="LSRX01001558">
    <property type="protein sequence ID" value="OLP78821.1"/>
    <property type="molecule type" value="Genomic_DNA"/>
</dbReference>
<sequence length="753" mass="82209">MVVDMVPGPLASTISRALDAVNKAFAAVGEALAEFRDGDTLGGLQALYYGLRNASQGLWSTDEDKDAALASLVAGLDGIIGGLSEDVLDYQRRLAESKSCWKVSLARERYLPSICSEGYEYDGERHCWPEEDVMSAQTFSAGIPNGTDSRGDGPVGGLCGAVETGDAGGISSDTRGDEQLRDLGGSLTGQVSSGLQGDGVGITPPKAETVAVTVQAEVQNIPPTMLQTDGRSGLGTDEFTQQAVETSGGFVTPQSGSRMRPPPPWWTAVEVPKWMMRLGNMLQHPVQGLTRPVFSAAVAYKSGSKSYTPDADSTILVQYSTGYKWSFWKQGHNFVLSRRLSYHEGNHDLYIMKIKGHGIQEDWMEMSAAVMSDISESSGTWWAGVIALVEDTYVRWLASSPLERLAVEPTETEQWCEGKWQRVNARASSMLLASMPTELRADMVSRRCAKDCVKMLFHLYKHFQPGGSAERQDVLKRLQAPSDFSAGDTLEDALKVLRAWPRWMDRCKAVQMTPPDPSVLARGLQNLTARHIDASPDASFRTSMLRTTLRLDARPSPEQVVAYQKHLQAELEVMQTAKSMSTTNRLDIGNTGASSAADGAESFSYFYRGVVPGEDQATALLDSGATHSLRNATSEEEWGQAEDVAVQLAGRHQLMMKITATGTLLMPFKKEGIRKDTPQAPQAQTIVPMGQLIKTLGYSMVWTPNSCELISPEGERMFLQVDSGCPQLQEMEALALIARLEDRKVEQLRNATI</sequence>
<evidence type="ECO:0000313" key="1">
    <source>
        <dbReference type="EMBL" id="OLP78821.1"/>
    </source>
</evidence>
<dbReference type="OrthoDB" id="427634at2759"/>
<gene>
    <name evidence="1" type="ORF">AK812_SmicGene40962</name>
</gene>